<dbReference type="AlphaFoldDB" id="A0A5B8USG5"/>
<dbReference type="InterPro" id="IPR005123">
    <property type="entry name" value="Oxoglu/Fe-dep_dioxygenase_dom"/>
</dbReference>
<evidence type="ECO:0000313" key="4">
    <source>
        <dbReference type="Proteomes" id="UP000321479"/>
    </source>
</evidence>
<dbReference type="Proteomes" id="UP000321479">
    <property type="component" value="Chromosome"/>
</dbReference>
<comment type="similarity">
    <text evidence="1">Belongs to the iron/ascorbate-dependent oxidoreductase family.</text>
</comment>
<feature type="domain" description="Fe2OG dioxygenase" evidence="2">
    <location>
        <begin position="115"/>
        <end position="213"/>
    </location>
</feature>
<dbReference type="KEGG" id="mgin:FRZ54_05255"/>
<evidence type="ECO:0000256" key="1">
    <source>
        <dbReference type="RuleBase" id="RU003682"/>
    </source>
</evidence>
<keyword evidence="4" id="KW-1185">Reference proteome</keyword>
<dbReference type="GO" id="GO:0046872">
    <property type="term" value="F:metal ion binding"/>
    <property type="evidence" value="ECO:0007669"/>
    <property type="project" value="UniProtKB-KW"/>
</dbReference>
<organism evidence="3 4">
    <name type="scientific">Mucilaginibacter ginsenosidivorans</name>
    <dbReference type="NCBI Taxonomy" id="398053"/>
    <lineage>
        <taxon>Bacteria</taxon>
        <taxon>Pseudomonadati</taxon>
        <taxon>Bacteroidota</taxon>
        <taxon>Sphingobacteriia</taxon>
        <taxon>Sphingobacteriales</taxon>
        <taxon>Sphingobacteriaceae</taxon>
        <taxon>Mucilaginibacter</taxon>
    </lineage>
</organism>
<protein>
    <recommendedName>
        <fullName evidence="2">Fe2OG dioxygenase domain-containing protein</fullName>
    </recommendedName>
</protein>
<keyword evidence="1" id="KW-0479">Metal-binding</keyword>
<proteinExistence type="inferred from homology"/>
<gene>
    <name evidence="3" type="ORF">FRZ54_05255</name>
</gene>
<accession>A0A5B8USG5</accession>
<dbReference type="EMBL" id="CP042436">
    <property type="protein sequence ID" value="QEC62020.1"/>
    <property type="molecule type" value="Genomic_DNA"/>
</dbReference>
<dbReference type="GO" id="GO:0016491">
    <property type="term" value="F:oxidoreductase activity"/>
    <property type="evidence" value="ECO:0007669"/>
    <property type="project" value="UniProtKB-KW"/>
</dbReference>
<sequence length="228" mass="25803">MVHVRYPFIAQLKTFDMLATSTFIDDTRIESYKEEYVRTNCIFLPGFLPQAALNFLLKKLGNIRFQTKFEMDDHSKFGKLLLVPQNDPLLTIFQLLINNTGLFSIVEEITGCEPIGNFMGRIHRSEEGEQHGIEWHGDNSDNRLLAMTLGLGTRDYTGGKLQIRETGSDQIIREFGQLNAGDAIIFKIAPALQHRLTVLETGQRTVGVGWFRSKPDLATFAAAHLKPY</sequence>
<evidence type="ECO:0000313" key="3">
    <source>
        <dbReference type="EMBL" id="QEC62020.1"/>
    </source>
</evidence>
<dbReference type="PROSITE" id="PS51471">
    <property type="entry name" value="FE2OG_OXY"/>
    <property type="match status" value="1"/>
</dbReference>
<reference evidence="3 4" key="1">
    <citation type="journal article" date="2017" name="Curr. Microbiol.">
        <title>Mucilaginibacter ginsenosidivorans sp. nov., Isolated from Soil of Ginseng Field.</title>
        <authorList>
            <person name="Kim M.M."/>
            <person name="Siddiqi M.Z."/>
            <person name="Im W.T."/>
        </authorList>
    </citation>
    <scope>NUCLEOTIDE SEQUENCE [LARGE SCALE GENOMIC DNA]</scope>
    <source>
        <strain evidence="3 4">Gsoil 3017</strain>
    </source>
</reference>
<evidence type="ECO:0000259" key="2">
    <source>
        <dbReference type="PROSITE" id="PS51471"/>
    </source>
</evidence>
<keyword evidence="1" id="KW-0408">Iron</keyword>
<keyword evidence="1" id="KW-0560">Oxidoreductase</keyword>
<name>A0A5B8USG5_9SPHI</name>
<dbReference type="Gene3D" id="2.60.120.620">
    <property type="entry name" value="q2cbj1_9rhob like domain"/>
    <property type="match status" value="1"/>
</dbReference>